<accession>A0AAV4Y5K8</accession>
<name>A0AAV4Y5K8_CAEEX</name>
<dbReference type="AlphaFoldDB" id="A0AAV4Y5K8"/>
<gene>
    <name evidence="1" type="ORF">CEXT_132041</name>
</gene>
<dbReference type="Proteomes" id="UP001054945">
    <property type="component" value="Unassembled WGS sequence"/>
</dbReference>
<evidence type="ECO:0000313" key="2">
    <source>
        <dbReference type="Proteomes" id="UP001054945"/>
    </source>
</evidence>
<dbReference type="EMBL" id="BPLR01018666">
    <property type="protein sequence ID" value="GIZ01434.1"/>
    <property type="molecule type" value="Genomic_DNA"/>
</dbReference>
<keyword evidence="2" id="KW-1185">Reference proteome</keyword>
<sequence>MQCVIDNYILMRNRLKKRKKCQGVPTTAWHNDFPPSSAAGFFLDLPITADPPLYGPSVRASGTDVRC</sequence>
<reference evidence="1 2" key="1">
    <citation type="submission" date="2021-06" db="EMBL/GenBank/DDBJ databases">
        <title>Caerostris extrusa draft genome.</title>
        <authorList>
            <person name="Kono N."/>
            <person name="Arakawa K."/>
        </authorList>
    </citation>
    <scope>NUCLEOTIDE SEQUENCE [LARGE SCALE GENOMIC DNA]</scope>
</reference>
<protein>
    <submittedName>
        <fullName evidence="1">Uncharacterized protein</fullName>
    </submittedName>
</protein>
<evidence type="ECO:0000313" key="1">
    <source>
        <dbReference type="EMBL" id="GIZ01434.1"/>
    </source>
</evidence>
<proteinExistence type="predicted"/>
<organism evidence="1 2">
    <name type="scientific">Caerostris extrusa</name>
    <name type="common">Bark spider</name>
    <name type="synonym">Caerostris bankana</name>
    <dbReference type="NCBI Taxonomy" id="172846"/>
    <lineage>
        <taxon>Eukaryota</taxon>
        <taxon>Metazoa</taxon>
        <taxon>Ecdysozoa</taxon>
        <taxon>Arthropoda</taxon>
        <taxon>Chelicerata</taxon>
        <taxon>Arachnida</taxon>
        <taxon>Araneae</taxon>
        <taxon>Araneomorphae</taxon>
        <taxon>Entelegynae</taxon>
        <taxon>Araneoidea</taxon>
        <taxon>Araneidae</taxon>
        <taxon>Caerostris</taxon>
    </lineage>
</organism>
<comment type="caution">
    <text evidence="1">The sequence shown here is derived from an EMBL/GenBank/DDBJ whole genome shotgun (WGS) entry which is preliminary data.</text>
</comment>